<dbReference type="EMBL" id="RKQK01000003">
    <property type="protein sequence ID" value="RPE66317.1"/>
    <property type="molecule type" value="Genomic_DNA"/>
</dbReference>
<dbReference type="Proteomes" id="UP000269689">
    <property type="component" value="Unassembled WGS sequence"/>
</dbReference>
<feature type="transmembrane region" description="Helical" evidence="1">
    <location>
        <begin position="53"/>
        <end position="72"/>
    </location>
</feature>
<dbReference type="AlphaFoldDB" id="A0A3N4UMP0"/>
<reference evidence="2 3" key="1">
    <citation type="submission" date="2018-11" db="EMBL/GenBank/DDBJ databases">
        <title>Genomic Encyclopedia of Type Strains, Phase IV (KMG-IV): sequencing the most valuable type-strain genomes for metagenomic binning, comparative biology and taxonomic classification.</title>
        <authorList>
            <person name="Goeker M."/>
        </authorList>
    </citation>
    <scope>NUCLEOTIDE SEQUENCE [LARGE SCALE GENOMIC DNA]</scope>
    <source>
        <strain evidence="2 3">DSM 104731</strain>
    </source>
</reference>
<evidence type="ECO:0000313" key="2">
    <source>
        <dbReference type="EMBL" id="RPE66317.1"/>
    </source>
</evidence>
<keyword evidence="1" id="KW-0812">Transmembrane</keyword>
<evidence type="ECO:0000256" key="1">
    <source>
        <dbReference type="SAM" id="Phobius"/>
    </source>
</evidence>
<accession>A0A3N4UMP0</accession>
<comment type="caution">
    <text evidence="2">The sequence shown here is derived from an EMBL/GenBank/DDBJ whole genome shotgun (WGS) entry which is preliminary data.</text>
</comment>
<proteinExistence type="predicted"/>
<protein>
    <submittedName>
        <fullName evidence="2">Uncharacterized protein</fullName>
    </submittedName>
</protein>
<keyword evidence="1" id="KW-0472">Membrane</keyword>
<feature type="transmembrane region" description="Helical" evidence="1">
    <location>
        <begin position="78"/>
        <end position="96"/>
    </location>
</feature>
<keyword evidence="3" id="KW-1185">Reference proteome</keyword>
<keyword evidence="1" id="KW-1133">Transmembrane helix</keyword>
<name>A0A3N4UMP0_9RHOB</name>
<evidence type="ECO:0000313" key="3">
    <source>
        <dbReference type="Proteomes" id="UP000269689"/>
    </source>
</evidence>
<gene>
    <name evidence="2" type="ORF">EDD53_2019</name>
</gene>
<feature type="transmembrane region" description="Helical" evidence="1">
    <location>
        <begin position="103"/>
        <end position="121"/>
    </location>
</feature>
<sequence>MSFKSIWRAYLVPRSRSVEVGIGIGTALVFAAVAMFCLGLYNGLGLVEAFFSPIFFILLFGIAPVFWVPIGTDLDHSFRNWCLLVVLLVFVADFFLRGLWLRSAIFVLTLAWLVLGAWAAGSNF</sequence>
<organism evidence="2 3">
    <name type="scientific">Pacificibacter maritimus</name>
    <dbReference type="NCBI Taxonomy" id="762213"/>
    <lineage>
        <taxon>Bacteria</taxon>
        <taxon>Pseudomonadati</taxon>
        <taxon>Pseudomonadota</taxon>
        <taxon>Alphaproteobacteria</taxon>
        <taxon>Rhodobacterales</taxon>
        <taxon>Roseobacteraceae</taxon>
        <taxon>Pacificibacter</taxon>
    </lineage>
</organism>
<feature type="transmembrane region" description="Helical" evidence="1">
    <location>
        <begin position="20"/>
        <end position="41"/>
    </location>
</feature>